<evidence type="ECO:0000313" key="6">
    <source>
        <dbReference type="Proteomes" id="UP000199496"/>
    </source>
</evidence>
<accession>A0A1H9E9A4</accession>
<dbReference type="STRING" id="867345.SAMN05421693_12061"/>
<dbReference type="InterPro" id="IPR025997">
    <property type="entry name" value="SBP_2_dom"/>
</dbReference>
<evidence type="ECO:0000256" key="3">
    <source>
        <dbReference type="ARBA" id="ARBA00022729"/>
    </source>
</evidence>
<dbReference type="GO" id="GO:0030313">
    <property type="term" value="C:cell envelope"/>
    <property type="evidence" value="ECO:0007669"/>
    <property type="project" value="UniProtKB-SubCell"/>
</dbReference>
<name>A0A1H9E9A4_9GAMM</name>
<comment type="subcellular location">
    <subcellularLocation>
        <location evidence="1">Cell envelope</location>
    </subcellularLocation>
</comment>
<comment type="similarity">
    <text evidence="2">Belongs to the bacterial solute-binding protein 2 family.</text>
</comment>
<dbReference type="GO" id="GO:0055085">
    <property type="term" value="P:transmembrane transport"/>
    <property type="evidence" value="ECO:0007669"/>
    <property type="project" value="UniProtKB-ARBA"/>
</dbReference>
<protein>
    <submittedName>
        <fullName evidence="5">Autoinducer 2-binding protein LuxP</fullName>
    </submittedName>
</protein>
<feature type="domain" description="Periplasmic binding protein" evidence="4">
    <location>
        <begin position="75"/>
        <end position="335"/>
    </location>
</feature>
<proteinExistence type="inferred from homology"/>
<dbReference type="SUPFAM" id="SSF53822">
    <property type="entry name" value="Periplasmic binding protein-like I"/>
    <property type="match status" value="1"/>
</dbReference>
<dbReference type="PANTHER" id="PTHR46847">
    <property type="entry name" value="D-ALLOSE-BINDING PERIPLASMIC PROTEIN-RELATED"/>
    <property type="match status" value="1"/>
</dbReference>
<dbReference type="Proteomes" id="UP000199496">
    <property type="component" value="Unassembled WGS sequence"/>
</dbReference>
<dbReference type="AlphaFoldDB" id="A0A1H9E9A4"/>
<keyword evidence="3" id="KW-0732">Signal</keyword>
<evidence type="ECO:0000259" key="4">
    <source>
        <dbReference type="Pfam" id="PF13407"/>
    </source>
</evidence>
<organism evidence="5 6">
    <name type="scientific">Ectothiorhodospira magna</name>
    <dbReference type="NCBI Taxonomy" id="867345"/>
    <lineage>
        <taxon>Bacteria</taxon>
        <taxon>Pseudomonadati</taxon>
        <taxon>Pseudomonadota</taxon>
        <taxon>Gammaproteobacteria</taxon>
        <taxon>Chromatiales</taxon>
        <taxon>Ectothiorhodospiraceae</taxon>
        <taxon>Ectothiorhodospira</taxon>
    </lineage>
</organism>
<evidence type="ECO:0000313" key="5">
    <source>
        <dbReference type="EMBL" id="SEQ21843.1"/>
    </source>
</evidence>
<dbReference type="Gene3D" id="3.40.50.2300">
    <property type="match status" value="2"/>
</dbReference>
<dbReference type="EMBL" id="FOFO01000020">
    <property type="protein sequence ID" value="SEQ21843.1"/>
    <property type="molecule type" value="Genomic_DNA"/>
</dbReference>
<dbReference type="PANTHER" id="PTHR46847:SF1">
    <property type="entry name" value="D-ALLOSE-BINDING PERIPLASMIC PROTEIN-RELATED"/>
    <property type="match status" value="1"/>
</dbReference>
<keyword evidence="6" id="KW-1185">Reference proteome</keyword>
<dbReference type="Pfam" id="PF13407">
    <property type="entry name" value="Peripla_BP_4"/>
    <property type="match status" value="1"/>
</dbReference>
<dbReference type="InterPro" id="IPR028082">
    <property type="entry name" value="Peripla_BP_I"/>
</dbReference>
<sequence length="384" mass="42170">MVMLKSAALIFMLFSLLAGSPLRGEELSRYWSVDHYLAAHPEQAALLDAFALRVADSPQPLPSATGMAPVRVAIVSPDIQASDYWHRSLKAFSGRAKALGLNLQITVYSARPGAIDPVAQVERLREALDSQPDYLVYTLDTPVHHRLAERLLAISSTHQAGPKIILQNITTPLRAWDGMQPWLYVGFDHVEGSRMLARHFIEHTQGRGEVVMLYAGEGYISQSRGDTFLYEIAKFPDLALRATYLTQLQMEKARRATEDALIRYPDLTLIYACATDIALGAAAAVTAASRESTLLINGWGGGGQELQLLQQGVLAATVMRMNDDAGVAMAEAIAMDQKGQGHQVPRLFAGEMVLLTRDMTPDTIRALEQRAFRYSGLPDPITLE</sequence>
<reference evidence="5 6" key="1">
    <citation type="submission" date="2016-10" db="EMBL/GenBank/DDBJ databases">
        <authorList>
            <person name="de Groot N.N."/>
        </authorList>
    </citation>
    <scope>NUCLEOTIDE SEQUENCE [LARGE SCALE GENOMIC DNA]</scope>
    <source>
        <strain evidence="5 6">B7-7</strain>
    </source>
</reference>
<evidence type="ECO:0000256" key="1">
    <source>
        <dbReference type="ARBA" id="ARBA00004196"/>
    </source>
</evidence>
<dbReference type="GO" id="GO:0030246">
    <property type="term" value="F:carbohydrate binding"/>
    <property type="evidence" value="ECO:0007669"/>
    <property type="project" value="UniProtKB-ARBA"/>
</dbReference>
<gene>
    <name evidence="5" type="ORF">SAMN05421693_12061</name>
</gene>
<evidence type="ECO:0000256" key="2">
    <source>
        <dbReference type="ARBA" id="ARBA00007639"/>
    </source>
</evidence>